<name>A0A5J4VZ66_9EUKA</name>
<evidence type="ECO:0000313" key="2">
    <source>
        <dbReference type="EMBL" id="KAA6387536.1"/>
    </source>
</evidence>
<organism evidence="2 3">
    <name type="scientific">Streblomastix strix</name>
    <dbReference type="NCBI Taxonomy" id="222440"/>
    <lineage>
        <taxon>Eukaryota</taxon>
        <taxon>Metamonada</taxon>
        <taxon>Preaxostyla</taxon>
        <taxon>Oxymonadida</taxon>
        <taxon>Streblomastigidae</taxon>
        <taxon>Streblomastix</taxon>
    </lineage>
</organism>
<keyword evidence="2" id="KW-0808">Transferase</keyword>
<dbReference type="EMBL" id="SNRW01004334">
    <property type="protein sequence ID" value="KAA6387536.1"/>
    <property type="molecule type" value="Genomic_DNA"/>
</dbReference>
<protein>
    <submittedName>
        <fullName evidence="2">Putative Tau-tubulin kinase 2</fullName>
    </submittedName>
</protein>
<gene>
    <name evidence="2" type="ORF">EZS28_016935</name>
</gene>
<dbReference type="Proteomes" id="UP000324800">
    <property type="component" value="Unassembled WGS sequence"/>
</dbReference>
<dbReference type="InterPro" id="IPR050235">
    <property type="entry name" value="CK1_Ser-Thr_kinase"/>
</dbReference>
<dbReference type="PANTHER" id="PTHR11909">
    <property type="entry name" value="CASEIN KINASE-RELATED"/>
    <property type="match status" value="1"/>
</dbReference>
<proteinExistence type="predicted"/>
<dbReference type="GO" id="GO:0005524">
    <property type="term" value="F:ATP binding"/>
    <property type="evidence" value="ECO:0007669"/>
    <property type="project" value="InterPro"/>
</dbReference>
<sequence>MITSSILPKISTPFKSGDIIENRYTLIEQISAGSYGTIFEAFHKNRTSTQHVAIKFENTIHKSPKLPNEIFVLQALTDHKHFARFFQQGINNMHKFVAMELLGPCLIDLVNRKKTQQFCLHSLLKLGVQSIEALQALHKAGFVHRDINPSNFVIGCTVETSSKIYLIDFGLCKKLNVKDGIVVMPSMKGSFRGTIKYASINAHLKKELGRNDDLMSLIYIFVELYTGSIPWGNINDTDEVLRLKEHYQGGNLLANMPPELMQFERHILSLNYTTEPDYQLLTSILDAADEKHQKIRKTT</sequence>
<comment type="caution">
    <text evidence="2">The sequence shown here is derived from an EMBL/GenBank/DDBJ whole genome shotgun (WGS) entry which is preliminary data.</text>
</comment>
<dbReference type="PROSITE" id="PS50011">
    <property type="entry name" value="PROTEIN_KINASE_DOM"/>
    <property type="match status" value="1"/>
</dbReference>
<evidence type="ECO:0000259" key="1">
    <source>
        <dbReference type="PROSITE" id="PS50011"/>
    </source>
</evidence>
<dbReference type="InterPro" id="IPR011009">
    <property type="entry name" value="Kinase-like_dom_sf"/>
</dbReference>
<dbReference type="AlphaFoldDB" id="A0A5J4VZ66"/>
<feature type="domain" description="Protein kinase" evidence="1">
    <location>
        <begin position="24"/>
        <end position="295"/>
    </location>
</feature>
<keyword evidence="2" id="KW-0418">Kinase</keyword>
<dbReference type="Gene3D" id="1.10.510.10">
    <property type="entry name" value="Transferase(Phosphotransferase) domain 1"/>
    <property type="match status" value="1"/>
</dbReference>
<dbReference type="SUPFAM" id="SSF56112">
    <property type="entry name" value="Protein kinase-like (PK-like)"/>
    <property type="match status" value="1"/>
</dbReference>
<dbReference type="OrthoDB" id="5979581at2759"/>
<dbReference type="InterPro" id="IPR000719">
    <property type="entry name" value="Prot_kinase_dom"/>
</dbReference>
<dbReference type="Pfam" id="PF00069">
    <property type="entry name" value="Pkinase"/>
    <property type="match status" value="1"/>
</dbReference>
<reference evidence="2 3" key="1">
    <citation type="submission" date="2019-03" db="EMBL/GenBank/DDBJ databases">
        <title>Single cell metagenomics reveals metabolic interactions within the superorganism composed of flagellate Streblomastix strix and complex community of Bacteroidetes bacteria on its surface.</title>
        <authorList>
            <person name="Treitli S.C."/>
            <person name="Kolisko M."/>
            <person name="Husnik F."/>
            <person name="Keeling P."/>
            <person name="Hampl V."/>
        </authorList>
    </citation>
    <scope>NUCLEOTIDE SEQUENCE [LARGE SCALE GENOMIC DNA]</scope>
    <source>
        <strain evidence="2">ST1C</strain>
    </source>
</reference>
<evidence type="ECO:0000313" key="3">
    <source>
        <dbReference type="Proteomes" id="UP000324800"/>
    </source>
</evidence>
<accession>A0A5J4VZ66</accession>
<dbReference type="GO" id="GO:0004672">
    <property type="term" value="F:protein kinase activity"/>
    <property type="evidence" value="ECO:0007669"/>
    <property type="project" value="InterPro"/>
</dbReference>